<gene>
    <name evidence="2" type="ORF">ERS852497_01090</name>
</gene>
<name>A0A174IGX8_9FIRM</name>
<dbReference type="EMBL" id="CZAJ01000007">
    <property type="protein sequence ID" value="CUO86492.1"/>
    <property type="molecule type" value="Genomic_DNA"/>
</dbReference>
<feature type="domain" description="DUF1653" evidence="1">
    <location>
        <begin position="11"/>
        <end position="75"/>
    </location>
</feature>
<sequence>MMDRTPKPGELYRHFKNKLYQIVTVATHSETGEKLVIYQALYDDFGIYARPLDMFVSEVDHEKYPDVKQKYRFEKITLKDQPEDMSGKSISSNTNEIAANAPEAVSVQTQACYEPAPDTDEGQAPDPRLLEFLDADTFEEKYNILISMRDIITDRLIDDIAVVMDVVVPEGPLQKRYDDLKNTIKTRQYYEFSNRLR</sequence>
<protein>
    <submittedName>
        <fullName evidence="2">Uncharacterized protein conserved in bacteria</fullName>
    </submittedName>
</protein>
<dbReference type="Pfam" id="PF07866">
    <property type="entry name" value="DUF1653"/>
    <property type="match status" value="1"/>
</dbReference>
<accession>A0A174IGX8</accession>
<dbReference type="Proteomes" id="UP000095602">
    <property type="component" value="Unassembled WGS sequence"/>
</dbReference>
<dbReference type="AlphaFoldDB" id="A0A174IGX8"/>
<reference evidence="2 3" key="1">
    <citation type="submission" date="2015-09" db="EMBL/GenBank/DDBJ databases">
        <authorList>
            <consortium name="Pathogen Informatics"/>
        </authorList>
    </citation>
    <scope>NUCLEOTIDE SEQUENCE [LARGE SCALE GENOMIC DNA]</scope>
    <source>
        <strain evidence="2 3">2789STDY5834884</strain>
    </source>
</reference>
<dbReference type="InterPro" id="IPR037135">
    <property type="entry name" value="DUF1653-like_dom_sf"/>
</dbReference>
<proteinExistence type="predicted"/>
<dbReference type="Gene3D" id="2.30.30.320">
    <property type="entry name" value="DUF1653-like domain"/>
    <property type="match status" value="1"/>
</dbReference>
<organism evidence="2 3">
    <name type="scientific">Agathobacter rectalis</name>
    <dbReference type="NCBI Taxonomy" id="39491"/>
    <lineage>
        <taxon>Bacteria</taxon>
        <taxon>Bacillati</taxon>
        <taxon>Bacillota</taxon>
        <taxon>Clostridia</taxon>
        <taxon>Lachnospirales</taxon>
        <taxon>Lachnospiraceae</taxon>
        <taxon>Agathobacter</taxon>
    </lineage>
</organism>
<evidence type="ECO:0000313" key="3">
    <source>
        <dbReference type="Proteomes" id="UP000095602"/>
    </source>
</evidence>
<evidence type="ECO:0000259" key="1">
    <source>
        <dbReference type="Pfam" id="PF07866"/>
    </source>
</evidence>
<evidence type="ECO:0000313" key="2">
    <source>
        <dbReference type="EMBL" id="CUO86492.1"/>
    </source>
</evidence>
<dbReference type="InterPro" id="IPR023387">
    <property type="entry name" value="DUF1653-like_dom"/>
</dbReference>